<dbReference type="InterPro" id="IPR050833">
    <property type="entry name" value="Poly_Biosynth_Transport"/>
</dbReference>
<feature type="transmembrane region" description="Helical" evidence="6">
    <location>
        <begin position="453"/>
        <end position="471"/>
    </location>
</feature>
<evidence type="ECO:0000313" key="8">
    <source>
        <dbReference type="Proteomes" id="UP001254848"/>
    </source>
</evidence>
<keyword evidence="2" id="KW-1003">Cell membrane</keyword>
<evidence type="ECO:0000313" key="7">
    <source>
        <dbReference type="EMBL" id="MDT8902799.1"/>
    </source>
</evidence>
<evidence type="ECO:0000256" key="1">
    <source>
        <dbReference type="ARBA" id="ARBA00004651"/>
    </source>
</evidence>
<dbReference type="InterPro" id="IPR024923">
    <property type="entry name" value="PG_synth_SpoVB"/>
</dbReference>
<feature type="transmembrane region" description="Helical" evidence="6">
    <location>
        <begin position="239"/>
        <end position="261"/>
    </location>
</feature>
<gene>
    <name evidence="7" type="ORF">Q4T40_16280</name>
</gene>
<reference evidence="7 8" key="1">
    <citation type="submission" date="2023-07" db="EMBL/GenBank/DDBJ databases">
        <title>The novel representative of Negativicutes class, Anaeroselena agilis gen. nov. sp. nov.</title>
        <authorList>
            <person name="Prokofeva M.I."/>
            <person name="Elcheninov A.G."/>
            <person name="Klyukina A."/>
            <person name="Kublanov I.V."/>
            <person name="Frolov E.N."/>
            <person name="Podosokorskaya O.A."/>
        </authorList>
    </citation>
    <scope>NUCLEOTIDE SEQUENCE [LARGE SCALE GENOMIC DNA]</scope>
    <source>
        <strain evidence="7 8">4137-cl</strain>
    </source>
</reference>
<dbReference type="PANTHER" id="PTHR30250:SF21">
    <property type="entry name" value="LIPID II FLIPPASE MURJ"/>
    <property type="match status" value="1"/>
</dbReference>
<evidence type="ECO:0000256" key="4">
    <source>
        <dbReference type="ARBA" id="ARBA00022989"/>
    </source>
</evidence>
<dbReference type="RefSeq" id="WP_413781272.1">
    <property type="nucleotide sequence ID" value="NZ_JAUOZS010000001.1"/>
</dbReference>
<feature type="transmembrane region" description="Helical" evidence="6">
    <location>
        <begin position="121"/>
        <end position="138"/>
    </location>
</feature>
<comment type="caution">
    <text evidence="7">The sequence shown here is derived from an EMBL/GenBank/DDBJ whole genome shotgun (WGS) entry which is preliminary data.</text>
</comment>
<feature type="transmembrane region" description="Helical" evidence="6">
    <location>
        <begin position="159"/>
        <end position="177"/>
    </location>
</feature>
<feature type="transmembrane region" description="Helical" evidence="6">
    <location>
        <begin position="89"/>
        <end position="109"/>
    </location>
</feature>
<feature type="transmembrane region" description="Helical" evidence="6">
    <location>
        <begin position="422"/>
        <end position="441"/>
    </location>
</feature>
<keyword evidence="3 6" id="KW-0812">Transmembrane</keyword>
<feature type="transmembrane region" description="Helical" evidence="6">
    <location>
        <begin position="281"/>
        <end position="309"/>
    </location>
</feature>
<feature type="transmembrane region" description="Helical" evidence="6">
    <location>
        <begin position="483"/>
        <end position="506"/>
    </location>
</feature>
<dbReference type="EMBL" id="JAUOZS010000001">
    <property type="protein sequence ID" value="MDT8902799.1"/>
    <property type="molecule type" value="Genomic_DNA"/>
</dbReference>
<feature type="transmembrane region" description="Helical" evidence="6">
    <location>
        <begin position="390"/>
        <end position="410"/>
    </location>
</feature>
<sequence>MSKDTFLRGALILTVAGIVVKLIGSVNRILLSRLLGGEGIGLYQMAYPIYLLALSISSAGIPVAISIIVAEKVALGDWRGANRVFRISLVVLAATGVVFTLLLWFGAGWLIEHQFVRDARAYYAIAALAPAIFFVTVLSSYRGYFQGLQMMTPTAISQIVEQLFRVVTMILLAYLLLPSGLEFAAAGASFGAAPGAAAGLLILVYFFWRKRPEFQARMDGQPPSRPESGLSIIGRIARLALPVSLANIMLPLVSNIDLLIVPARLEVAGYTVEQSTELFGYLTGMAVPLVNMATILTASLAASLVPAVSEAFALRNLHHVYQRTATAMRIANLITIPSFVGMWLLARPISLMLFGTPNADSSIAILALGIFLLGIHQVTTGVLQGLGRTAVPVINMLVSAGFKVVLGWTLTAMPALGIKGAAWATNADFGVAALLNMYFVYRYVGFAIDVKDTLRTSFAAAVMGGAVLLTYHEVMALLTHNTLATLAAVVIGGTVYGLVQLVTGGVTQRDIERVPRVGAQLAAILRALRLLRS</sequence>
<evidence type="ECO:0000256" key="6">
    <source>
        <dbReference type="SAM" id="Phobius"/>
    </source>
</evidence>
<keyword evidence="5 6" id="KW-0472">Membrane</keyword>
<feature type="transmembrane region" description="Helical" evidence="6">
    <location>
        <begin position="330"/>
        <end position="350"/>
    </location>
</feature>
<proteinExistence type="predicted"/>
<comment type="subcellular location">
    <subcellularLocation>
        <location evidence="1">Cell membrane</location>
        <topology evidence="1">Multi-pass membrane protein</topology>
    </subcellularLocation>
</comment>
<accession>A0ABU3P182</accession>
<dbReference type="PIRSF" id="PIRSF038958">
    <property type="entry name" value="PG_synth_SpoVB"/>
    <property type="match status" value="1"/>
</dbReference>
<protein>
    <submittedName>
        <fullName evidence="7">Polysaccharide biosynthesis protein</fullName>
    </submittedName>
</protein>
<feature type="transmembrane region" description="Helical" evidence="6">
    <location>
        <begin position="183"/>
        <end position="208"/>
    </location>
</feature>
<evidence type="ECO:0000256" key="5">
    <source>
        <dbReference type="ARBA" id="ARBA00023136"/>
    </source>
</evidence>
<dbReference type="PANTHER" id="PTHR30250">
    <property type="entry name" value="PST FAMILY PREDICTED COLANIC ACID TRANSPORTER"/>
    <property type="match status" value="1"/>
</dbReference>
<keyword evidence="8" id="KW-1185">Reference proteome</keyword>
<evidence type="ECO:0000256" key="3">
    <source>
        <dbReference type="ARBA" id="ARBA00022692"/>
    </source>
</evidence>
<feature type="transmembrane region" description="Helical" evidence="6">
    <location>
        <begin position="47"/>
        <end position="69"/>
    </location>
</feature>
<dbReference type="CDD" id="cd13124">
    <property type="entry name" value="MATE_SpoVB_like"/>
    <property type="match status" value="1"/>
</dbReference>
<feature type="transmembrane region" description="Helical" evidence="6">
    <location>
        <begin position="362"/>
        <end position="383"/>
    </location>
</feature>
<dbReference type="InterPro" id="IPR002797">
    <property type="entry name" value="Polysacc_synth"/>
</dbReference>
<feature type="transmembrane region" description="Helical" evidence="6">
    <location>
        <begin position="7"/>
        <end position="27"/>
    </location>
</feature>
<dbReference type="Proteomes" id="UP001254848">
    <property type="component" value="Unassembled WGS sequence"/>
</dbReference>
<keyword evidence="4 6" id="KW-1133">Transmembrane helix</keyword>
<name>A0ABU3P182_9FIRM</name>
<dbReference type="Pfam" id="PF01943">
    <property type="entry name" value="Polysacc_synt"/>
    <property type="match status" value="1"/>
</dbReference>
<organism evidence="7 8">
    <name type="scientific">Anaeroselena agilis</name>
    <dbReference type="NCBI Taxonomy" id="3063788"/>
    <lineage>
        <taxon>Bacteria</taxon>
        <taxon>Bacillati</taxon>
        <taxon>Bacillota</taxon>
        <taxon>Negativicutes</taxon>
        <taxon>Acetonemataceae</taxon>
        <taxon>Anaeroselena</taxon>
    </lineage>
</organism>
<evidence type="ECO:0000256" key="2">
    <source>
        <dbReference type="ARBA" id="ARBA00022475"/>
    </source>
</evidence>